<accession>A0A6J6KSJ4</accession>
<proteinExistence type="predicted"/>
<evidence type="ECO:0000259" key="1">
    <source>
        <dbReference type="Pfam" id="PF18305"/>
    </source>
</evidence>
<dbReference type="InterPro" id="IPR044876">
    <property type="entry name" value="HRDC_dom_sf"/>
</dbReference>
<protein>
    <submittedName>
        <fullName evidence="2">Unannotated protein</fullName>
    </submittedName>
</protein>
<gene>
    <name evidence="2" type="ORF">UFOPK2158_01226</name>
</gene>
<dbReference type="InterPro" id="IPR041605">
    <property type="entry name" value="Exo_C"/>
</dbReference>
<dbReference type="EMBL" id="CAEZVY010000154">
    <property type="protein sequence ID" value="CAB4651473.1"/>
    <property type="molecule type" value="Genomic_DNA"/>
</dbReference>
<name>A0A6J6KSJ4_9ZZZZ</name>
<dbReference type="Gene3D" id="1.10.150.80">
    <property type="entry name" value="HRDC domain"/>
    <property type="match status" value="1"/>
</dbReference>
<organism evidence="2">
    <name type="scientific">freshwater metagenome</name>
    <dbReference type="NCBI Taxonomy" id="449393"/>
    <lineage>
        <taxon>unclassified sequences</taxon>
        <taxon>metagenomes</taxon>
        <taxon>ecological metagenomes</taxon>
    </lineage>
</organism>
<dbReference type="Pfam" id="PF18305">
    <property type="entry name" value="DNA_pol_A_exoN"/>
    <property type="match status" value="1"/>
</dbReference>
<reference evidence="2" key="1">
    <citation type="submission" date="2020-05" db="EMBL/GenBank/DDBJ databases">
        <authorList>
            <person name="Chiriac C."/>
            <person name="Salcher M."/>
            <person name="Ghai R."/>
            <person name="Kavagutti S V."/>
        </authorList>
    </citation>
    <scope>NUCLEOTIDE SEQUENCE</scope>
</reference>
<sequence>MAAVLADPPTKRELAGLKAFSGRASRSELDRWWSAIERGRATENLPEARSTSEGPPPPRVWAEKNPVAWARLSASKEELARLSEERSIPSENLLTPDFLRRLCWDVPPDISTPGIRQALLDKGARAWQVNIVAEALSTVFQAVGESEPTAV</sequence>
<evidence type="ECO:0000313" key="2">
    <source>
        <dbReference type="EMBL" id="CAB4651473.1"/>
    </source>
</evidence>
<feature type="domain" description="3'-5' exonuclease C-terminal" evidence="1">
    <location>
        <begin position="54"/>
        <end position="138"/>
    </location>
</feature>
<dbReference type="AlphaFoldDB" id="A0A6J6KSJ4"/>